<dbReference type="RefSeq" id="WP_267946817.1">
    <property type="nucleotide sequence ID" value="NZ_CP113264.1"/>
</dbReference>
<dbReference type="Gene3D" id="3.90.930.1">
    <property type="match status" value="1"/>
</dbReference>
<dbReference type="Proteomes" id="UP001156498">
    <property type="component" value="Chromosome"/>
</dbReference>
<accession>A0ABY6YL45</accession>
<protein>
    <recommendedName>
        <fullName evidence="3">MORN repeat variant</fullName>
    </recommendedName>
</protein>
<evidence type="ECO:0000313" key="1">
    <source>
        <dbReference type="EMBL" id="WAE73028.1"/>
    </source>
</evidence>
<evidence type="ECO:0000313" key="2">
    <source>
        <dbReference type="Proteomes" id="UP001156498"/>
    </source>
</evidence>
<gene>
    <name evidence="1" type="ORF">OUQ99_28335</name>
</gene>
<organism evidence="1 2">
    <name type="scientific">Streptomonospora nanhaiensis</name>
    <dbReference type="NCBI Taxonomy" id="1323731"/>
    <lineage>
        <taxon>Bacteria</taxon>
        <taxon>Bacillati</taxon>
        <taxon>Actinomycetota</taxon>
        <taxon>Actinomycetes</taxon>
        <taxon>Streptosporangiales</taxon>
        <taxon>Nocardiopsidaceae</taxon>
        <taxon>Streptomonospora</taxon>
    </lineage>
</organism>
<dbReference type="EMBL" id="CP113264">
    <property type="protein sequence ID" value="WAE73028.1"/>
    <property type="molecule type" value="Genomic_DNA"/>
</dbReference>
<evidence type="ECO:0008006" key="3">
    <source>
        <dbReference type="Google" id="ProtNLM"/>
    </source>
</evidence>
<proteinExistence type="predicted"/>
<keyword evidence="2" id="KW-1185">Reference proteome</keyword>
<reference evidence="1 2" key="1">
    <citation type="journal article" date="2013" name="Int. J. Syst. Evol. Microbiol.">
        <title>Description of Streptomonospora sediminis sp. nov. and Streptomonospora nanhaiensis sp. nov., and reclassification of Nocardiopsis arabia Hozzein &amp; Goodfellow 2008 as Streptomonospora arabica comb. nov. and emended description of the genus Streptomonospora.</title>
        <authorList>
            <person name="Zhang D.F."/>
            <person name="Pan H.Q."/>
            <person name="He J."/>
            <person name="Zhang X.M."/>
            <person name="Zhang Y.G."/>
            <person name="Klenk H.P."/>
            <person name="Hu J.C."/>
            <person name="Li W.J."/>
        </authorList>
    </citation>
    <scope>NUCLEOTIDE SEQUENCE [LARGE SCALE GENOMIC DNA]</scope>
    <source>
        <strain evidence="1 2">12A09</strain>
    </source>
</reference>
<sequence>MAEGAGRGRVGQALVPVRRVDSEELDYLDEISVRIPGGSFTGQAVEKDGRFTHYQTFVKGYALGPVFLLNEHGVALEYSNRVGNITTGPYFFWDENGRLREEGVSDYSDGSLRVLRRWDEAGILVHFEESSPRMPFVDPETGENIFRPWRSVPSCPGVPGREGYVEAVGMDELDFESRVTYQGVAYTGEAVLVEGSGRTEMRTFAEGAEDGPFLVWSPSGKLVTQGVTRDPYGPVGPWHEWDEEGRLLSETIYDALGNRIIFRGMDEAGNMVKEEVFPPERLLRDPETGEERPAPWL</sequence>
<name>A0ABY6YL45_9ACTN</name>